<keyword evidence="2" id="KW-1185">Reference proteome</keyword>
<accession>A0A1I4WE15</accession>
<protein>
    <submittedName>
        <fullName evidence="1">Uncharacterized protein</fullName>
    </submittedName>
</protein>
<evidence type="ECO:0000313" key="1">
    <source>
        <dbReference type="EMBL" id="SFN11219.1"/>
    </source>
</evidence>
<proteinExistence type="predicted"/>
<gene>
    <name evidence="1" type="ORF">SAMN05421863_11058</name>
</gene>
<dbReference type="OrthoDB" id="5574312at2"/>
<dbReference type="EMBL" id="FOUB01000105">
    <property type="protein sequence ID" value="SFN11219.1"/>
    <property type="molecule type" value="Genomic_DNA"/>
</dbReference>
<organism evidence="1 2">
    <name type="scientific">Nitrosomonas communis</name>
    <dbReference type="NCBI Taxonomy" id="44574"/>
    <lineage>
        <taxon>Bacteria</taxon>
        <taxon>Pseudomonadati</taxon>
        <taxon>Pseudomonadota</taxon>
        <taxon>Betaproteobacteria</taxon>
        <taxon>Nitrosomonadales</taxon>
        <taxon>Nitrosomonadaceae</taxon>
        <taxon>Nitrosomonas</taxon>
    </lineage>
</organism>
<evidence type="ECO:0000313" key="2">
    <source>
        <dbReference type="Proteomes" id="UP000183287"/>
    </source>
</evidence>
<dbReference type="RefSeq" id="WP_074907175.1">
    <property type="nucleotide sequence ID" value="NZ_FOUB01000105.1"/>
</dbReference>
<sequence length="152" mass="17389">MIDHLAFRLMILDLVKIYREGAFLKLIAIDARIESGVGRDEWMAKKLLDNIGQDPLLALLGNLHTLKKVQWNISMTKKSPFVAEILASQRYNIKTYPQIWLDKTCNTRNRFIASDEVVAIGIINNKLISLLNASEFKMANDIVDEVVLWECD</sequence>
<dbReference type="Proteomes" id="UP000183287">
    <property type="component" value="Unassembled WGS sequence"/>
</dbReference>
<reference evidence="2" key="1">
    <citation type="submission" date="2016-10" db="EMBL/GenBank/DDBJ databases">
        <authorList>
            <person name="Varghese N."/>
            <person name="Submissions S."/>
        </authorList>
    </citation>
    <scope>NUCLEOTIDE SEQUENCE [LARGE SCALE GENOMIC DNA]</scope>
    <source>
        <strain evidence="2">Nm44</strain>
    </source>
</reference>
<name>A0A1I4WE15_9PROT</name>
<dbReference type="AlphaFoldDB" id="A0A1I4WE15"/>